<dbReference type="InterPro" id="IPR002347">
    <property type="entry name" value="SDR_fam"/>
</dbReference>
<dbReference type="PROSITE" id="PS00061">
    <property type="entry name" value="ADH_SHORT"/>
    <property type="match status" value="1"/>
</dbReference>
<evidence type="ECO:0000256" key="1">
    <source>
        <dbReference type="ARBA" id="ARBA00006484"/>
    </source>
</evidence>
<evidence type="ECO:0000256" key="2">
    <source>
        <dbReference type="ARBA" id="ARBA00023002"/>
    </source>
</evidence>
<dbReference type="EMBL" id="CADCTA010000069">
    <property type="protein sequence ID" value="CAA9243946.1"/>
    <property type="molecule type" value="Genomic_DNA"/>
</dbReference>
<organism evidence="4">
    <name type="scientific">uncultured Chthoniobacterales bacterium</name>
    <dbReference type="NCBI Taxonomy" id="1836801"/>
    <lineage>
        <taxon>Bacteria</taxon>
        <taxon>Pseudomonadati</taxon>
        <taxon>Verrucomicrobiota</taxon>
        <taxon>Spartobacteria</taxon>
        <taxon>Chthoniobacterales</taxon>
        <taxon>environmental samples</taxon>
    </lineage>
</organism>
<accession>A0A6J4I9F3</accession>
<dbReference type="PRINTS" id="PR00080">
    <property type="entry name" value="SDRFAMILY"/>
</dbReference>
<keyword evidence="2" id="KW-0560">Oxidoreductase</keyword>
<evidence type="ECO:0000313" key="4">
    <source>
        <dbReference type="EMBL" id="CAA9243946.1"/>
    </source>
</evidence>
<reference evidence="4" key="1">
    <citation type="submission" date="2020-02" db="EMBL/GenBank/DDBJ databases">
        <authorList>
            <person name="Meier V. D."/>
        </authorList>
    </citation>
    <scope>NUCLEOTIDE SEQUENCE</scope>
    <source>
        <strain evidence="4">AVDCRST_MAG42</strain>
    </source>
</reference>
<gene>
    <name evidence="4" type="ORF">AVDCRST_MAG42-1864</name>
</gene>
<proteinExistence type="inferred from homology"/>
<dbReference type="PRINTS" id="PR00081">
    <property type="entry name" value="GDHRDH"/>
</dbReference>
<dbReference type="AlphaFoldDB" id="A0A6J4I9F3"/>
<name>A0A6J4I9F3_9BACT</name>
<dbReference type="InterPro" id="IPR036291">
    <property type="entry name" value="NAD(P)-bd_dom_sf"/>
</dbReference>
<protein>
    <recommendedName>
        <fullName evidence="5">Short-chain dehydrogenase/reductase SDR</fullName>
    </recommendedName>
</protein>
<evidence type="ECO:0008006" key="5">
    <source>
        <dbReference type="Google" id="ProtNLM"/>
    </source>
</evidence>
<dbReference type="PANTHER" id="PTHR44169:SF6">
    <property type="entry name" value="NADPH-DEPENDENT 1-ACYLDIHYDROXYACETONE PHOSPHATE REDUCTASE"/>
    <property type="match status" value="1"/>
</dbReference>
<comment type="similarity">
    <text evidence="1 3">Belongs to the short-chain dehydrogenases/reductases (SDR) family.</text>
</comment>
<dbReference type="Gene3D" id="3.40.50.720">
    <property type="entry name" value="NAD(P)-binding Rossmann-like Domain"/>
    <property type="match status" value="1"/>
</dbReference>
<sequence>MHAVGLDLLDRGAIADAFGRAWDEAGGFDVVINNAGSGHFGPAEVLAEETLHNQFQLLVFGPLQICQLALRAMREQERGLIINVTSLASRLPVPFTAAYNAAKAAMASFTMTMQLELGDSPIRIVDLQPGDISTEFNDAVVKDASGDPRYNPRMESAWRVVDRNMKHAPKPAVVAERIVGLINEVDPPPRATVGDTFESVVAPMIFSVLPPRLRVWGLRRYYGI</sequence>
<dbReference type="Pfam" id="PF00106">
    <property type="entry name" value="adh_short"/>
    <property type="match status" value="1"/>
</dbReference>
<dbReference type="InterPro" id="IPR020904">
    <property type="entry name" value="Sc_DH/Rdtase_CS"/>
</dbReference>
<dbReference type="PANTHER" id="PTHR44169">
    <property type="entry name" value="NADPH-DEPENDENT 1-ACYLDIHYDROXYACETONE PHOSPHATE REDUCTASE"/>
    <property type="match status" value="1"/>
</dbReference>
<evidence type="ECO:0000256" key="3">
    <source>
        <dbReference type="RuleBase" id="RU000363"/>
    </source>
</evidence>
<dbReference type="GO" id="GO:0016491">
    <property type="term" value="F:oxidoreductase activity"/>
    <property type="evidence" value="ECO:0007669"/>
    <property type="project" value="UniProtKB-KW"/>
</dbReference>
<dbReference type="SUPFAM" id="SSF51735">
    <property type="entry name" value="NAD(P)-binding Rossmann-fold domains"/>
    <property type="match status" value="1"/>
</dbReference>